<evidence type="ECO:0000313" key="3">
    <source>
        <dbReference type="EMBL" id="GAA1515371.1"/>
    </source>
</evidence>
<sequence length="533" mass="57690">MSPTPPAAGPPGPDPEPAPWFPQEQAPDVARKHPVDPAEADTGELPAAAAWFPEEQPREPAYAPEPSRHQPAQAPEPSLDQHTQTPAPSRDQQPRGRHAAAPKRRGVGPVLIALVLVAAAVAGGLALHKSGTSSTTPPVAAAPKTPEVDRAARASGVDAVLTARAEAVKLNKPDQFLAAVDPANKTLRARQRTLFDNLRRFGFASLKYERLQEQYDQALTDKYGPSTFVVAVAMTYQIRGIDPVPARTMLGYTFVQRPDKKWTLVSDSDLDRRLPRGSHQEAWDIGEVLVKRAPRVLVVVETGQTKLAASLLTKAGSAVKAVSKSWPGGWTGAGVVIALDDKMVRGADYTLPKNAEDALAMATWVYRSLPGEVSGVGERTDSYVVINPRNRSKVDARTLAHEFTHVATAPYGTFAPRWLVEGAATWVEFLPMDGARDLAIGTYRQTVRTKYLANAKSLPADGTFFQNSLKSYPLSWLAVDLLIERYGGTELVTLYQEMAALGQTQAERDRIMMEHLNLTEAGLFQALKAAAAA</sequence>
<protein>
    <recommendedName>
        <fullName evidence="5">Peptidase MA superfamily protein</fullName>
    </recommendedName>
</protein>
<feature type="compositionally biased region" description="Pro residues" evidence="1">
    <location>
        <begin position="1"/>
        <end position="20"/>
    </location>
</feature>
<evidence type="ECO:0000256" key="1">
    <source>
        <dbReference type="SAM" id="MobiDB-lite"/>
    </source>
</evidence>
<dbReference type="RefSeq" id="WP_344170658.1">
    <property type="nucleotide sequence ID" value="NZ_BAAANC010000001.1"/>
</dbReference>
<reference evidence="3 4" key="1">
    <citation type="journal article" date="2019" name="Int. J. Syst. Evol. Microbiol.">
        <title>The Global Catalogue of Microorganisms (GCM) 10K type strain sequencing project: providing services to taxonomists for standard genome sequencing and annotation.</title>
        <authorList>
            <consortium name="The Broad Institute Genomics Platform"/>
            <consortium name="The Broad Institute Genome Sequencing Center for Infectious Disease"/>
            <person name="Wu L."/>
            <person name="Ma J."/>
        </authorList>
    </citation>
    <scope>NUCLEOTIDE SEQUENCE [LARGE SCALE GENOMIC DNA]</scope>
    <source>
        <strain evidence="3 4">JCM 14303</strain>
    </source>
</reference>
<keyword evidence="4" id="KW-1185">Reference proteome</keyword>
<accession>A0ABN2ABM4</accession>
<feature type="region of interest" description="Disordered" evidence="1">
    <location>
        <begin position="128"/>
        <end position="147"/>
    </location>
</feature>
<keyword evidence="2" id="KW-1133">Transmembrane helix</keyword>
<feature type="compositionally biased region" description="Polar residues" evidence="1">
    <location>
        <begin position="80"/>
        <end position="91"/>
    </location>
</feature>
<dbReference type="EMBL" id="BAAANC010000001">
    <property type="protein sequence ID" value="GAA1515371.1"/>
    <property type="molecule type" value="Genomic_DNA"/>
</dbReference>
<keyword evidence="2" id="KW-0812">Transmembrane</keyword>
<feature type="compositionally biased region" description="Low complexity" evidence="1">
    <location>
        <begin position="128"/>
        <end position="145"/>
    </location>
</feature>
<evidence type="ECO:0008006" key="5">
    <source>
        <dbReference type="Google" id="ProtNLM"/>
    </source>
</evidence>
<organism evidence="3 4">
    <name type="scientific">Kribbella lupini</name>
    <dbReference type="NCBI Taxonomy" id="291602"/>
    <lineage>
        <taxon>Bacteria</taxon>
        <taxon>Bacillati</taxon>
        <taxon>Actinomycetota</taxon>
        <taxon>Actinomycetes</taxon>
        <taxon>Propionibacteriales</taxon>
        <taxon>Kribbellaceae</taxon>
        <taxon>Kribbella</taxon>
    </lineage>
</organism>
<keyword evidence="2" id="KW-0472">Membrane</keyword>
<feature type="region of interest" description="Disordered" evidence="1">
    <location>
        <begin position="1"/>
        <end position="104"/>
    </location>
</feature>
<comment type="caution">
    <text evidence="3">The sequence shown here is derived from an EMBL/GenBank/DDBJ whole genome shotgun (WGS) entry which is preliminary data.</text>
</comment>
<name>A0ABN2ABM4_9ACTN</name>
<evidence type="ECO:0000256" key="2">
    <source>
        <dbReference type="SAM" id="Phobius"/>
    </source>
</evidence>
<feature type="compositionally biased region" description="Basic residues" evidence="1">
    <location>
        <begin position="95"/>
        <end position="104"/>
    </location>
</feature>
<dbReference type="Proteomes" id="UP001500363">
    <property type="component" value="Unassembled WGS sequence"/>
</dbReference>
<proteinExistence type="predicted"/>
<evidence type="ECO:0000313" key="4">
    <source>
        <dbReference type="Proteomes" id="UP001500363"/>
    </source>
</evidence>
<feature type="transmembrane region" description="Helical" evidence="2">
    <location>
        <begin position="107"/>
        <end position="127"/>
    </location>
</feature>
<gene>
    <name evidence="3" type="ORF">GCM10009741_12260</name>
</gene>